<dbReference type="EMBL" id="GEEE01000693">
    <property type="protein sequence ID" value="JAP62532.1"/>
    <property type="molecule type" value="Transcribed_RNA"/>
</dbReference>
<organism evidence="1">
    <name type="scientific">Schistocephalus solidus</name>
    <name type="common">Tapeworm</name>
    <dbReference type="NCBI Taxonomy" id="70667"/>
    <lineage>
        <taxon>Eukaryota</taxon>
        <taxon>Metazoa</taxon>
        <taxon>Spiralia</taxon>
        <taxon>Lophotrochozoa</taxon>
        <taxon>Platyhelminthes</taxon>
        <taxon>Cestoda</taxon>
        <taxon>Eucestoda</taxon>
        <taxon>Diphyllobothriidea</taxon>
        <taxon>Diphyllobothriidae</taxon>
        <taxon>Schistocephalus</taxon>
    </lineage>
</organism>
<dbReference type="AlphaFoldDB" id="A0A0V0JBU5"/>
<gene>
    <name evidence="1" type="ORF">TR88679</name>
</gene>
<protein>
    <submittedName>
        <fullName evidence="1">Uncharacterized protein</fullName>
    </submittedName>
</protein>
<reference evidence="1" key="1">
    <citation type="submission" date="2016-01" db="EMBL/GenBank/DDBJ databases">
        <title>Reference transcriptome for the parasite Schistocephalus solidus: insights into the molecular evolution of parasitism.</title>
        <authorList>
            <person name="Hebert F.O."/>
            <person name="Grambauer S."/>
            <person name="Barber I."/>
            <person name="Landry C.R."/>
            <person name="Aubin-Horth N."/>
        </authorList>
    </citation>
    <scope>NUCLEOTIDE SEQUENCE</scope>
</reference>
<accession>A0A0V0JBU5</accession>
<sequence length="104" mass="11847">MPMRTNHIGSHTDEKLVDFWCMLDAKKCIQRLQSSRLSSTGTQVDAPSILTAVRFLPGELVIWNSLVDEPFRKSTMRPAKKERTDKPERTLATRLLYVIKGSNS</sequence>
<name>A0A0V0JBU5_SCHSO</name>
<evidence type="ECO:0000313" key="1">
    <source>
        <dbReference type="EMBL" id="JAP62532.1"/>
    </source>
</evidence>
<proteinExistence type="predicted"/>